<name>T1J3E4_STRMM</name>
<dbReference type="AlphaFoldDB" id="T1J3E4"/>
<dbReference type="PhylomeDB" id="T1J3E4"/>
<protein>
    <recommendedName>
        <fullName evidence="5">NADH dehydrogenase [ubiquinone] 1 alpha subcomplex subunit 12</fullName>
    </recommendedName>
</protein>
<organism evidence="3 4">
    <name type="scientific">Strigamia maritima</name>
    <name type="common">European centipede</name>
    <name type="synonym">Geophilus maritimus</name>
    <dbReference type="NCBI Taxonomy" id="126957"/>
    <lineage>
        <taxon>Eukaryota</taxon>
        <taxon>Metazoa</taxon>
        <taxon>Ecdysozoa</taxon>
        <taxon>Arthropoda</taxon>
        <taxon>Myriapoda</taxon>
        <taxon>Chilopoda</taxon>
        <taxon>Pleurostigmophora</taxon>
        <taxon>Geophilomorpha</taxon>
        <taxon>Linotaeniidae</taxon>
        <taxon>Strigamia</taxon>
    </lineage>
</organism>
<sequence>MSRKPPQPRGVWATVWKNFFKSLGIARGPSGTVVGKDQFGTKYWEIPSVDNKRASRWFEAVEKDKFDQEIPVEWEAWLRGRRKVPPTEDEIRKNNAIQQNAIRKAKELEEQDAAKRPMNIEPKREPEKKSFPEYKDYEER</sequence>
<accession>T1J3E4</accession>
<dbReference type="Pfam" id="PF05071">
    <property type="entry name" value="NDUFA12"/>
    <property type="match status" value="1"/>
</dbReference>
<evidence type="ECO:0000256" key="2">
    <source>
        <dbReference type="SAM" id="MobiDB-lite"/>
    </source>
</evidence>
<dbReference type="EnsemblMetazoa" id="SMAR008109-RA">
    <property type="protein sequence ID" value="SMAR008109-PA"/>
    <property type="gene ID" value="SMAR008109"/>
</dbReference>
<dbReference type="PANTHER" id="PTHR32470">
    <property type="entry name" value="ADH DEHYDROGENASE [UBIQUINONE] 1 ALPHA SUBCOMPLEX ASSEMBLY FACTOR 2"/>
    <property type="match status" value="1"/>
</dbReference>
<proteinExistence type="inferred from homology"/>
<comment type="similarity">
    <text evidence="1">Belongs to the complex I NDUFA12 subunit family.</text>
</comment>
<dbReference type="OMA" id="FIWRNFL"/>
<evidence type="ECO:0000313" key="3">
    <source>
        <dbReference type="EnsemblMetazoa" id="SMAR008109-PA"/>
    </source>
</evidence>
<reference evidence="4" key="1">
    <citation type="submission" date="2011-05" db="EMBL/GenBank/DDBJ databases">
        <authorList>
            <person name="Richards S.R."/>
            <person name="Qu J."/>
            <person name="Jiang H."/>
            <person name="Jhangiani S.N."/>
            <person name="Agravi P."/>
            <person name="Goodspeed R."/>
            <person name="Gross S."/>
            <person name="Mandapat C."/>
            <person name="Jackson L."/>
            <person name="Mathew T."/>
            <person name="Pu L."/>
            <person name="Thornton R."/>
            <person name="Saada N."/>
            <person name="Wilczek-Boney K.B."/>
            <person name="Lee S."/>
            <person name="Kovar C."/>
            <person name="Wu Y."/>
            <person name="Scherer S.E."/>
            <person name="Worley K.C."/>
            <person name="Muzny D.M."/>
            <person name="Gibbs R."/>
        </authorList>
    </citation>
    <scope>NUCLEOTIDE SEQUENCE</scope>
    <source>
        <strain evidence="4">Brora</strain>
    </source>
</reference>
<evidence type="ECO:0000256" key="1">
    <source>
        <dbReference type="ARBA" id="ARBA00007355"/>
    </source>
</evidence>
<dbReference type="GO" id="GO:0045271">
    <property type="term" value="C:respiratory chain complex I"/>
    <property type="evidence" value="ECO:0007669"/>
    <property type="project" value="InterPro"/>
</dbReference>
<dbReference type="GO" id="GO:0032981">
    <property type="term" value="P:mitochondrial respiratory chain complex I assembly"/>
    <property type="evidence" value="ECO:0007669"/>
    <property type="project" value="TreeGrafter"/>
</dbReference>
<dbReference type="EMBL" id="JH431825">
    <property type="status" value="NOT_ANNOTATED_CDS"/>
    <property type="molecule type" value="Genomic_DNA"/>
</dbReference>
<feature type="compositionally biased region" description="Basic and acidic residues" evidence="2">
    <location>
        <begin position="104"/>
        <end position="115"/>
    </location>
</feature>
<evidence type="ECO:0008006" key="5">
    <source>
        <dbReference type="Google" id="ProtNLM"/>
    </source>
</evidence>
<reference evidence="3" key="2">
    <citation type="submission" date="2015-02" db="UniProtKB">
        <authorList>
            <consortium name="EnsemblMetazoa"/>
        </authorList>
    </citation>
    <scope>IDENTIFICATION</scope>
</reference>
<feature type="compositionally biased region" description="Basic and acidic residues" evidence="2">
    <location>
        <begin position="121"/>
        <end position="140"/>
    </location>
</feature>
<dbReference type="InterPro" id="IPR052618">
    <property type="entry name" value="ComplexI_NDUFA12"/>
</dbReference>
<dbReference type="GO" id="GO:0005739">
    <property type="term" value="C:mitochondrion"/>
    <property type="evidence" value="ECO:0007669"/>
    <property type="project" value="TreeGrafter"/>
</dbReference>
<dbReference type="Proteomes" id="UP000014500">
    <property type="component" value="Unassembled WGS sequence"/>
</dbReference>
<dbReference type="STRING" id="126957.T1J3E4"/>
<keyword evidence="4" id="KW-1185">Reference proteome</keyword>
<dbReference type="eggNOG" id="KOG3603">
    <property type="taxonomic scope" value="Eukaryota"/>
</dbReference>
<dbReference type="PANTHER" id="PTHR32470:SF2">
    <property type="entry name" value="NADH DEHYDROGENASE [UBIQUINONE] 1 ALPHA SUBCOMPLEX ASSEMBLY FACTOR 2"/>
    <property type="match status" value="1"/>
</dbReference>
<dbReference type="HOGENOM" id="CLU_123512_0_0_1"/>
<evidence type="ECO:0000313" key="4">
    <source>
        <dbReference type="Proteomes" id="UP000014500"/>
    </source>
</evidence>
<dbReference type="InterPro" id="IPR007763">
    <property type="entry name" value="NDUFA12"/>
</dbReference>
<feature type="region of interest" description="Disordered" evidence="2">
    <location>
        <begin position="104"/>
        <end position="140"/>
    </location>
</feature>